<accession>A0A5P1F6I7</accession>
<dbReference type="Proteomes" id="UP000243459">
    <property type="component" value="Chromosome 4"/>
</dbReference>
<comment type="caution">
    <text evidence="2">Lacks conserved residue(s) required for the propagation of feature annotation.</text>
</comment>
<protein>
    <recommendedName>
        <fullName evidence="3">WRC domain-containing protein</fullName>
    </recommendedName>
</protein>
<dbReference type="InterPro" id="IPR014977">
    <property type="entry name" value="WRC_dom"/>
</dbReference>
<proteinExistence type="predicted"/>
<sequence>MRIRRNASKILGSASLAYAANPNRPSTPATAPGAEAEGLTVCELNCSPWDLMATDPNSSYCDFLITDLKALLIIQCKHARVFFKHSAAAELTLKEMKEIEEKKLVKRRRVSKGKERDAAVAFCKKTDGKGWHCKRQAQLPNSLCSYHLAQIKAYSSNHRALTEQKEGGREGGNG</sequence>
<gene>
    <name evidence="4" type="ORF">A4U43_C04F18380</name>
</gene>
<dbReference type="PROSITE" id="PS51667">
    <property type="entry name" value="WRC"/>
    <property type="match status" value="1"/>
</dbReference>
<dbReference type="EMBL" id="CM007384">
    <property type="protein sequence ID" value="ONK72339.1"/>
    <property type="molecule type" value="Genomic_DNA"/>
</dbReference>
<reference evidence="5" key="1">
    <citation type="journal article" date="2017" name="Nat. Commun.">
        <title>The asparagus genome sheds light on the origin and evolution of a young Y chromosome.</title>
        <authorList>
            <person name="Harkess A."/>
            <person name="Zhou J."/>
            <person name="Xu C."/>
            <person name="Bowers J.E."/>
            <person name="Van der Hulst R."/>
            <person name="Ayyampalayam S."/>
            <person name="Mercati F."/>
            <person name="Riccardi P."/>
            <person name="McKain M.R."/>
            <person name="Kakrana A."/>
            <person name="Tang H."/>
            <person name="Ray J."/>
            <person name="Groenendijk J."/>
            <person name="Arikit S."/>
            <person name="Mathioni S.M."/>
            <person name="Nakano M."/>
            <person name="Shan H."/>
            <person name="Telgmann-Rauber A."/>
            <person name="Kanno A."/>
            <person name="Yue Z."/>
            <person name="Chen H."/>
            <person name="Li W."/>
            <person name="Chen Y."/>
            <person name="Xu X."/>
            <person name="Zhang Y."/>
            <person name="Luo S."/>
            <person name="Chen H."/>
            <person name="Gao J."/>
            <person name="Mao Z."/>
            <person name="Pires J.C."/>
            <person name="Luo M."/>
            <person name="Kudrna D."/>
            <person name="Wing R.A."/>
            <person name="Meyers B.C."/>
            <person name="Yi K."/>
            <person name="Kong H."/>
            <person name="Lavrijsen P."/>
            <person name="Sunseri F."/>
            <person name="Falavigna A."/>
            <person name="Ye Y."/>
            <person name="Leebens-Mack J.H."/>
            <person name="Chen G."/>
        </authorList>
    </citation>
    <scope>NUCLEOTIDE SEQUENCE [LARGE SCALE GENOMIC DNA]</scope>
    <source>
        <strain evidence="5">cv. DH0086</strain>
    </source>
</reference>
<dbReference type="Gramene" id="ONK72339">
    <property type="protein sequence ID" value="ONK72339"/>
    <property type="gene ID" value="A4U43_C04F18380"/>
</dbReference>
<organism evidence="4 5">
    <name type="scientific">Asparagus officinalis</name>
    <name type="common">Garden asparagus</name>
    <dbReference type="NCBI Taxonomy" id="4686"/>
    <lineage>
        <taxon>Eukaryota</taxon>
        <taxon>Viridiplantae</taxon>
        <taxon>Streptophyta</taxon>
        <taxon>Embryophyta</taxon>
        <taxon>Tracheophyta</taxon>
        <taxon>Spermatophyta</taxon>
        <taxon>Magnoliopsida</taxon>
        <taxon>Liliopsida</taxon>
        <taxon>Asparagales</taxon>
        <taxon>Asparagaceae</taxon>
        <taxon>Asparagoideae</taxon>
        <taxon>Asparagus</taxon>
    </lineage>
</organism>
<dbReference type="Pfam" id="PF08879">
    <property type="entry name" value="WRC"/>
    <property type="match status" value="1"/>
</dbReference>
<evidence type="ECO:0000256" key="2">
    <source>
        <dbReference type="PROSITE-ProRule" id="PRU01002"/>
    </source>
</evidence>
<evidence type="ECO:0000313" key="4">
    <source>
        <dbReference type="EMBL" id="ONK72339.1"/>
    </source>
</evidence>
<dbReference type="AlphaFoldDB" id="A0A5P1F6I7"/>
<dbReference type="PANTHER" id="PTHR34680">
    <property type="entry name" value="EXPRESSED PROTEIN"/>
    <property type="match status" value="1"/>
</dbReference>
<evidence type="ECO:0000313" key="5">
    <source>
        <dbReference type="Proteomes" id="UP000243459"/>
    </source>
</evidence>
<feature type="domain" description="WRC" evidence="3">
    <location>
        <begin position="117"/>
        <end position="161"/>
    </location>
</feature>
<keyword evidence="5" id="KW-1185">Reference proteome</keyword>
<name>A0A5P1F6I7_ASPOF</name>
<evidence type="ECO:0000259" key="3">
    <source>
        <dbReference type="PROSITE" id="PS51667"/>
    </source>
</evidence>
<keyword evidence="1" id="KW-0539">Nucleus</keyword>
<evidence type="ECO:0000256" key="1">
    <source>
        <dbReference type="ARBA" id="ARBA00023242"/>
    </source>
</evidence>
<dbReference type="PANTHER" id="PTHR34680:SF3">
    <property type="entry name" value="EXPRESSED PROTEIN"/>
    <property type="match status" value="1"/>
</dbReference>